<sequence length="106" mass="12759">MVRSKKQLLEEVIKLKEQLLEAISPREVRYYKDRIHRVLDEIDNIRGTEVGAMENRTNGCTEQDLKRFVELKEYMMDADSPQEVRYYEKQIHDLITECEKMKKVDH</sequence>
<protein>
    <submittedName>
        <fullName evidence="1">Uncharacterized protein</fullName>
    </submittedName>
</protein>
<evidence type="ECO:0000313" key="1">
    <source>
        <dbReference type="EMBL" id="MDC3424241.1"/>
    </source>
</evidence>
<evidence type="ECO:0000313" key="2">
    <source>
        <dbReference type="Proteomes" id="UP001145050"/>
    </source>
</evidence>
<keyword evidence="2" id="KW-1185">Reference proteome</keyword>
<dbReference type="Proteomes" id="UP001145050">
    <property type="component" value="Unassembled WGS sequence"/>
</dbReference>
<organism evidence="1 2">
    <name type="scientific">Terrihalobacillus insolitus</name>
    <dbReference type="NCBI Taxonomy" id="2950438"/>
    <lineage>
        <taxon>Bacteria</taxon>
        <taxon>Bacillati</taxon>
        <taxon>Bacillota</taxon>
        <taxon>Bacilli</taxon>
        <taxon>Bacillales</taxon>
        <taxon>Bacillaceae</taxon>
        <taxon>Terrihalobacillus</taxon>
    </lineage>
</organism>
<gene>
    <name evidence="1" type="ORF">NC797_06930</name>
</gene>
<accession>A0A9X4ALH0</accession>
<reference evidence="1" key="1">
    <citation type="submission" date="2022-06" db="EMBL/GenBank/DDBJ databases">
        <title>Aquibacillus sp. a new bacterium isolated from soil saline samples.</title>
        <authorList>
            <person name="Galisteo C."/>
            <person name="De La Haba R."/>
            <person name="Sanchez-Porro C."/>
            <person name="Ventosa A."/>
        </authorList>
    </citation>
    <scope>NUCLEOTIDE SEQUENCE</scope>
    <source>
        <strain evidence="1">3ASR75-11</strain>
    </source>
</reference>
<proteinExistence type="predicted"/>
<dbReference type="EMBL" id="JAMQKB010000005">
    <property type="protein sequence ID" value="MDC3424241.1"/>
    <property type="molecule type" value="Genomic_DNA"/>
</dbReference>
<dbReference type="AlphaFoldDB" id="A0A9X4ALH0"/>
<dbReference type="RefSeq" id="WP_272436045.1">
    <property type="nucleotide sequence ID" value="NZ_JAMQKB010000005.1"/>
</dbReference>
<name>A0A9X4ALH0_9BACI</name>
<comment type="caution">
    <text evidence="1">The sequence shown here is derived from an EMBL/GenBank/DDBJ whole genome shotgun (WGS) entry which is preliminary data.</text>
</comment>